<sequence length="62" mass="6952">MTRCSGTLSVLPCTLSTNVKGSLLRRTKMASDAPVHFWSKCTGVVIHAEVQWFNRRRDCTVV</sequence>
<reference evidence="1 2" key="1">
    <citation type="submission" date="2014-04" db="EMBL/GenBank/DDBJ databases">
        <authorList>
            <consortium name="DOE Joint Genome Institute"/>
            <person name="Kuo A."/>
            <person name="Ruytinx J."/>
            <person name="Rineau F."/>
            <person name="Colpaert J."/>
            <person name="Kohler A."/>
            <person name="Nagy L.G."/>
            <person name="Floudas D."/>
            <person name="Copeland A."/>
            <person name="Barry K.W."/>
            <person name="Cichocki N."/>
            <person name="Veneault-Fourrey C."/>
            <person name="LaButti K."/>
            <person name="Lindquist E.A."/>
            <person name="Lipzen A."/>
            <person name="Lundell T."/>
            <person name="Morin E."/>
            <person name="Murat C."/>
            <person name="Sun H."/>
            <person name="Tunlid A."/>
            <person name="Henrissat B."/>
            <person name="Grigoriev I.V."/>
            <person name="Hibbett D.S."/>
            <person name="Martin F."/>
            <person name="Nordberg H.P."/>
            <person name="Cantor M.N."/>
            <person name="Hua S.X."/>
        </authorList>
    </citation>
    <scope>NUCLEOTIDE SEQUENCE [LARGE SCALE GENOMIC DNA]</scope>
    <source>
        <strain evidence="1 2">UH-Slu-Lm8-n1</strain>
    </source>
</reference>
<dbReference type="InParanoid" id="A0A0D0BN92"/>
<proteinExistence type="predicted"/>
<accession>A0A0D0BN92</accession>
<organism evidence="1 2">
    <name type="scientific">Suillus luteus UH-Slu-Lm8-n1</name>
    <dbReference type="NCBI Taxonomy" id="930992"/>
    <lineage>
        <taxon>Eukaryota</taxon>
        <taxon>Fungi</taxon>
        <taxon>Dikarya</taxon>
        <taxon>Basidiomycota</taxon>
        <taxon>Agaricomycotina</taxon>
        <taxon>Agaricomycetes</taxon>
        <taxon>Agaricomycetidae</taxon>
        <taxon>Boletales</taxon>
        <taxon>Suillineae</taxon>
        <taxon>Suillaceae</taxon>
        <taxon>Suillus</taxon>
    </lineage>
</organism>
<name>A0A0D0BN92_9AGAM</name>
<dbReference type="EMBL" id="KN835185">
    <property type="protein sequence ID" value="KIK44693.1"/>
    <property type="molecule type" value="Genomic_DNA"/>
</dbReference>
<dbReference type="AlphaFoldDB" id="A0A0D0BN92"/>
<keyword evidence="2" id="KW-1185">Reference proteome</keyword>
<protein>
    <submittedName>
        <fullName evidence="1">Uncharacterized protein</fullName>
    </submittedName>
</protein>
<reference evidence="2" key="2">
    <citation type="submission" date="2015-01" db="EMBL/GenBank/DDBJ databases">
        <title>Evolutionary Origins and Diversification of the Mycorrhizal Mutualists.</title>
        <authorList>
            <consortium name="DOE Joint Genome Institute"/>
            <consortium name="Mycorrhizal Genomics Consortium"/>
            <person name="Kohler A."/>
            <person name="Kuo A."/>
            <person name="Nagy L.G."/>
            <person name="Floudas D."/>
            <person name="Copeland A."/>
            <person name="Barry K.W."/>
            <person name="Cichocki N."/>
            <person name="Veneault-Fourrey C."/>
            <person name="LaButti K."/>
            <person name="Lindquist E.A."/>
            <person name="Lipzen A."/>
            <person name="Lundell T."/>
            <person name="Morin E."/>
            <person name="Murat C."/>
            <person name="Riley R."/>
            <person name="Ohm R."/>
            <person name="Sun H."/>
            <person name="Tunlid A."/>
            <person name="Henrissat B."/>
            <person name="Grigoriev I.V."/>
            <person name="Hibbett D.S."/>
            <person name="Martin F."/>
        </authorList>
    </citation>
    <scope>NUCLEOTIDE SEQUENCE [LARGE SCALE GENOMIC DNA]</scope>
    <source>
        <strain evidence="2">UH-Slu-Lm8-n1</strain>
    </source>
</reference>
<dbReference type="Proteomes" id="UP000054485">
    <property type="component" value="Unassembled WGS sequence"/>
</dbReference>
<gene>
    <name evidence="1" type="ORF">CY34DRAFT_601789</name>
</gene>
<evidence type="ECO:0000313" key="2">
    <source>
        <dbReference type="Proteomes" id="UP000054485"/>
    </source>
</evidence>
<evidence type="ECO:0000313" key="1">
    <source>
        <dbReference type="EMBL" id="KIK44693.1"/>
    </source>
</evidence>
<dbReference type="HOGENOM" id="CLU_2905688_0_0_1"/>